<reference evidence="2" key="1">
    <citation type="submission" date="2014-09" db="EMBL/GenBank/DDBJ databases">
        <authorList>
            <person name="Magalhaes I.L.F."/>
            <person name="Oliveira U."/>
            <person name="Santos F.R."/>
            <person name="Vidigal T.H.D.A."/>
            <person name="Brescovit A.D."/>
            <person name="Santos A.J."/>
        </authorList>
    </citation>
    <scope>NUCLEOTIDE SEQUENCE</scope>
    <source>
        <tissue evidence="2">Shoot tissue taken approximately 20 cm above the soil surface</tissue>
    </source>
</reference>
<organism evidence="2">
    <name type="scientific">Arundo donax</name>
    <name type="common">Giant reed</name>
    <name type="synonym">Donax arundinaceus</name>
    <dbReference type="NCBI Taxonomy" id="35708"/>
    <lineage>
        <taxon>Eukaryota</taxon>
        <taxon>Viridiplantae</taxon>
        <taxon>Streptophyta</taxon>
        <taxon>Embryophyta</taxon>
        <taxon>Tracheophyta</taxon>
        <taxon>Spermatophyta</taxon>
        <taxon>Magnoliopsida</taxon>
        <taxon>Liliopsida</taxon>
        <taxon>Poales</taxon>
        <taxon>Poaceae</taxon>
        <taxon>PACMAD clade</taxon>
        <taxon>Arundinoideae</taxon>
        <taxon>Arundineae</taxon>
        <taxon>Arundo</taxon>
    </lineage>
</organism>
<proteinExistence type="predicted"/>
<evidence type="ECO:0000256" key="1">
    <source>
        <dbReference type="SAM" id="MobiDB-lite"/>
    </source>
</evidence>
<evidence type="ECO:0000313" key="2">
    <source>
        <dbReference type="EMBL" id="JAD15810.1"/>
    </source>
</evidence>
<sequence>MEMKKRLLPSPSPNFTWLCVSTANSTSSTARASVSPSPIPAPTPPPSSYSPPPPTTAPSVGSTADRSICSDPRPILGFFASWALPPSPWARVRGARVVEVVVVMVWKASLTAAATPIA</sequence>
<feature type="compositionally biased region" description="Pro residues" evidence="1">
    <location>
        <begin position="37"/>
        <end position="56"/>
    </location>
</feature>
<protein>
    <submittedName>
        <fullName evidence="2">Uncharacterized protein</fullName>
    </submittedName>
</protein>
<name>A0A0A8XT12_ARUDO</name>
<accession>A0A0A8XT12</accession>
<feature type="region of interest" description="Disordered" evidence="1">
    <location>
        <begin position="28"/>
        <end position="66"/>
    </location>
</feature>
<reference evidence="2" key="2">
    <citation type="journal article" date="2015" name="Data Brief">
        <title>Shoot transcriptome of the giant reed, Arundo donax.</title>
        <authorList>
            <person name="Barrero R.A."/>
            <person name="Guerrero F.D."/>
            <person name="Moolhuijzen P."/>
            <person name="Goolsby J.A."/>
            <person name="Tidwell J."/>
            <person name="Bellgard S.E."/>
            <person name="Bellgard M.I."/>
        </authorList>
    </citation>
    <scope>NUCLEOTIDE SEQUENCE</scope>
    <source>
        <tissue evidence="2">Shoot tissue taken approximately 20 cm above the soil surface</tissue>
    </source>
</reference>
<dbReference type="EMBL" id="GBRH01282085">
    <property type="protein sequence ID" value="JAD15810.1"/>
    <property type="molecule type" value="Transcribed_RNA"/>
</dbReference>
<dbReference type="AlphaFoldDB" id="A0A0A8XT12"/>